<feature type="region of interest" description="Disordered" evidence="1">
    <location>
        <begin position="137"/>
        <end position="161"/>
    </location>
</feature>
<dbReference type="EMBL" id="CP123390">
    <property type="protein sequence ID" value="XCC97941.1"/>
    <property type="molecule type" value="Genomic_DNA"/>
</dbReference>
<gene>
    <name evidence="2" type="ORF">PVT71_28580</name>
</gene>
<keyword evidence="2" id="KW-0614">Plasmid</keyword>
<reference evidence="2" key="1">
    <citation type="submission" date="2023-02" db="EMBL/GenBank/DDBJ databases">
        <title>Description and genomic characterization of Salipiger bruguierae sp. nov., isolated from the sediment of mangrove plant Bruguiera sexangula.</title>
        <authorList>
            <person name="Long M."/>
        </authorList>
    </citation>
    <scope>NUCLEOTIDE SEQUENCE</scope>
    <source>
        <strain evidence="2">H15</strain>
        <plasmid evidence="2">unnamed5</plasmid>
    </source>
</reference>
<evidence type="ECO:0000313" key="2">
    <source>
        <dbReference type="EMBL" id="XCC97941.1"/>
    </source>
</evidence>
<organism evidence="2">
    <name type="scientific">Alloyangia sp. H15</name>
    <dbReference type="NCBI Taxonomy" id="3029062"/>
    <lineage>
        <taxon>Bacteria</taxon>
        <taxon>Pseudomonadati</taxon>
        <taxon>Pseudomonadota</taxon>
        <taxon>Alphaproteobacteria</taxon>
        <taxon>Rhodobacterales</taxon>
        <taxon>Roseobacteraceae</taxon>
        <taxon>Alloyangia</taxon>
    </lineage>
</organism>
<name>A0AAU8AUI3_9RHOB</name>
<dbReference type="PANTHER" id="PTHR35004">
    <property type="entry name" value="TRANSPOSASE RV3428C-RELATED"/>
    <property type="match status" value="1"/>
</dbReference>
<evidence type="ECO:0008006" key="3">
    <source>
        <dbReference type="Google" id="ProtNLM"/>
    </source>
</evidence>
<dbReference type="AlphaFoldDB" id="A0AAU8AUI3"/>
<geneLocation type="plasmid" evidence="2">
    <name>unnamed5</name>
</geneLocation>
<evidence type="ECO:0000256" key="1">
    <source>
        <dbReference type="SAM" id="MobiDB-lite"/>
    </source>
</evidence>
<accession>A0AAU8AUI3</accession>
<feature type="compositionally biased region" description="Polar residues" evidence="1">
    <location>
        <begin position="137"/>
        <end position="148"/>
    </location>
</feature>
<sequence>MTRRAAFCAHYGMLASRNNPGEAHENDAVEAPNNHLKDALDQALILRGSRDFAELDDWKRFVDELVARRNRRREAAVRTEMAALRPLPIRRTTDFTEVVSRVTKTGGFLVHAVFYSAPSSSSASGCGFMSTTIGSRHSSALTGSSPTPGSAGVGTARVSIA</sequence>
<dbReference type="PANTHER" id="PTHR35004:SF7">
    <property type="entry name" value="INTEGRASE PROTEIN"/>
    <property type="match status" value="1"/>
</dbReference>
<protein>
    <recommendedName>
        <fullName evidence="3">Transposase</fullName>
    </recommendedName>
</protein>
<proteinExistence type="predicted"/>
<dbReference type="RefSeq" id="WP_353476818.1">
    <property type="nucleotide sequence ID" value="NZ_CP123390.1"/>
</dbReference>